<name>A0ABN6Y0Q5_9MICO</name>
<dbReference type="EMBL" id="AP027732">
    <property type="protein sequence ID" value="BDZ50616.1"/>
    <property type="molecule type" value="Genomic_DNA"/>
</dbReference>
<dbReference type="Proteomes" id="UP001321486">
    <property type="component" value="Chromosome"/>
</dbReference>
<organism evidence="1 2">
    <name type="scientific">Frondihabitans sucicola</name>
    <dbReference type="NCBI Taxonomy" id="1268041"/>
    <lineage>
        <taxon>Bacteria</taxon>
        <taxon>Bacillati</taxon>
        <taxon>Actinomycetota</taxon>
        <taxon>Actinomycetes</taxon>
        <taxon>Micrococcales</taxon>
        <taxon>Microbacteriaceae</taxon>
        <taxon>Frondihabitans</taxon>
    </lineage>
</organism>
<protein>
    <recommendedName>
        <fullName evidence="3">TRAM domain-containing protein</fullName>
    </recommendedName>
</protein>
<evidence type="ECO:0008006" key="3">
    <source>
        <dbReference type="Google" id="ProtNLM"/>
    </source>
</evidence>
<keyword evidence="2" id="KW-1185">Reference proteome</keyword>
<evidence type="ECO:0000313" key="1">
    <source>
        <dbReference type="EMBL" id="BDZ50616.1"/>
    </source>
</evidence>
<sequence>MIGGIVGALVDTEDDRRVVTGGRSRDDDLLGSRVDVLLRVGGLREETGRLDDDLDAELAPGQVRGVALFEDADRLAVDDDVVAVELDGGVEAAGDRVEFEQVGESRVVGQIVDRDDLKVTSFARAARK</sequence>
<accession>A0ABN6Y0Q5</accession>
<reference evidence="2" key="1">
    <citation type="journal article" date="2019" name="Int. J. Syst. Evol. Microbiol.">
        <title>The Global Catalogue of Microorganisms (GCM) 10K type strain sequencing project: providing services to taxonomists for standard genome sequencing and annotation.</title>
        <authorList>
            <consortium name="The Broad Institute Genomics Platform"/>
            <consortium name="The Broad Institute Genome Sequencing Center for Infectious Disease"/>
            <person name="Wu L."/>
            <person name="Ma J."/>
        </authorList>
    </citation>
    <scope>NUCLEOTIDE SEQUENCE [LARGE SCALE GENOMIC DNA]</scope>
    <source>
        <strain evidence="2">NBRC 108728</strain>
    </source>
</reference>
<gene>
    <name evidence="1" type="ORF">GCM10025867_28570</name>
</gene>
<evidence type="ECO:0000313" key="2">
    <source>
        <dbReference type="Proteomes" id="UP001321486"/>
    </source>
</evidence>
<proteinExistence type="predicted"/>